<feature type="coiled-coil region" evidence="1">
    <location>
        <begin position="1"/>
        <end position="57"/>
    </location>
</feature>
<sequence>MKEIKDILKCLVEKYDEKQLQLEMQGATIRNLEQINIVDSNQDEREFEKELEVLTREFRVEHQQPNQLEFEDADVEEVILESIKDIEDIHLADSSATDVEDIESSEIHVYEHTGPHSKYFSTLCTDGE</sequence>
<proteinExistence type="predicted"/>
<evidence type="ECO:0000256" key="1">
    <source>
        <dbReference type="SAM" id="Coils"/>
    </source>
</evidence>
<dbReference type="EMBL" id="JACEIK010000313">
    <property type="protein sequence ID" value="MCD7454726.1"/>
    <property type="molecule type" value="Genomic_DNA"/>
</dbReference>
<protein>
    <submittedName>
        <fullName evidence="2">Uncharacterized protein</fullName>
    </submittedName>
</protein>
<keyword evidence="1" id="KW-0175">Coiled coil</keyword>
<reference evidence="2 3" key="1">
    <citation type="journal article" date="2021" name="BMC Genomics">
        <title>Datura genome reveals duplications of psychoactive alkaloid biosynthetic genes and high mutation rate following tissue culture.</title>
        <authorList>
            <person name="Rajewski A."/>
            <person name="Carter-House D."/>
            <person name="Stajich J."/>
            <person name="Litt A."/>
        </authorList>
    </citation>
    <scope>NUCLEOTIDE SEQUENCE [LARGE SCALE GENOMIC DNA]</scope>
    <source>
        <strain evidence="2">AR-01</strain>
    </source>
</reference>
<comment type="caution">
    <text evidence="2">The sequence shown here is derived from an EMBL/GenBank/DDBJ whole genome shotgun (WGS) entry which is preliminary data.</text>
</comment>
<accession>A0ABS8S6H7</accession>
<dbReference type="Proteomes" id="UP000823775">
    <property type="component" value="Unassembled WGS sequence"/>
</dbReference>
<organism evidence="2 3">
    <name type="scientific">Datura stramonium</name>
    <name type="common">Jimsonweed</name>
    <name type="synonym">Common thornapple</name>
    <dbReference type="NCBI Taxonomy" id="4076"/>
    <lineage>
        <taxon>Eukaryota</taxon>
        <taxon>Viridiplantae</taxon>
        <taxon>Streptophyta</taxon>
        <taxon>Embryophyta</taxon>
        <taxon>Tracheophyta</taxon>
        <taxon>Spermatophyta</taxon>
        <taxon>Magnoliopsida</taxon>
        <taxon>eudicotyledons</taxon>
        <taxon>Gunneridae</taxon>
        <taxon>Pentapetalae</taxon>
        <taxon>asterids</taxon>
        <taxon>lamiids</taxon>
        <taxon>Solanales</taxon>
        <taxon>Solanaceae</taxon>
        <taxon>Solanoideae</taxon>
        <taxon>Datureae</taxon>
        <taxon>Datura</taxon>
    </lineage>
</organism>
<name>A0ABS8S6H7_DATST</name>
<keyword evidence="3" id="KW-1185">Reference proteome</keyword>
<evidence type="ECO:0000313" key="2">
    <source>
        <dbReference type="EMBL" id="MCD7454726.1"/>
    </source>
</evidence>
<gene>
    <name evidence="2" type="ORF">HAX54_025789</name>
</gene>
<evidence type="ECO:0000313" key="3">
    <source>
        <dbReference type="Proteomes" id="UP000823775"/>
    </source>
</evidence>